<dbReference type="AlphaFoldDB" id="A0A3N4YKI6"/>
<dbReference type="PANTHER" id="PTHR43784:SF2">
    <property type="entry name" value="GDSL-LIKE LIPASE_ACYLHYDROLASE, PUTATIVE (AFU_ORTHOLOGUE AFUA_2G00820)-RELATED"/>
    <property type="match status" value="1"/>
</dbReference>
<feature type="domain" description="SGNH hydrolase-type esterase" evidence="2">
    <location>
        <begin position="103"/>
        <end position="280"/>
    </location>
</feature>
<dbReference type="Proteomes" id="UP000280501">
    <property type="component" value="Unassembled WGS sequence"/>
</dbReference>
<protein>
    <submittedName>
        <fullName evidence="3">Lysophospholipase L1-like esterase</fullName>
    </submittedName>
</protein>
<accession>A0A3N4YKI6</accession>
<dbReference type="PANTHER" id="PTHR43784">
    <property type="entry name" value="GDSL-LIKE LIPASE/ACYLHYDROLASE, PUTATIVE (AFU_ORTHOLOGUE AFUA_2G00820)-RELATED"/>
    <property type="match status" value="1"/>
</dbReference>
<feature type="region of interest" description="Disordered" evidence="1">
    <location>
        <begin position="1"/>
        <end position="95"/>
    </location>
</feature>
<dbReference type="Gene3D" id="3.40.50.1110">
    <property type="entry name" value="SGNH hydrolase"/>
    <property type="match status" value="1"/>
</dbReference>
<feature type="compositionally biased region" description="Polar residues" evidence="1">
    <location>
        <begin position="1"/>
        <end position="13"/>
    </location>
</feature>
<evidence type="ECO:0000313" key="3">
    <source>
        <dbReference type="EMBL" id="RPF19824.1"/>
    </source>
</evidence>
<organism evidence="3 4">
    <name type="scientific">Myceligenerans xiligouense</name>
    <dbReference type="NCBI Taxonomy" id="253184"/>
    <lineage>
        <taxon>Bacteria</taxon>
        <taxon>Bacillati</taxon>
        <taxon>Actinomycetota</taxon>
        <taxon>Actinomycetes</taxon>
        <taxon>Micrococcales</taxon>
        <taxon>Promicromonosporaceae</taxon>
        <taxon>Myceligenerans</taxon>
    </lineage>
</organism>
<evidence type="ECO:0000313" key="4">
    <source>
        <dbReference type="Proteomes" id="UP000280501"/>
    </source>
</evidence>
<comment type="caution">
    <text evidence="3">The sequence shown here is derived from an EMBL/GenBank/DDBJ whole genome shotgun (WGS) entry which is preliminary data.</text>
</comment>
<proteinExistence type="predicted"/>
<dbReference type="InterPro" id="IPR013830">
    <property type="entry name" value="SGNH_hydro"/>
</dbReference>
<evidence type="ECO:0000256" key="1">
    <source>
        <dbReference type="SAM" id="MobiDB-lite"/>
    </source>
</evidence>
<dbReference type="InterPro" id="IPR036514">
    <property type="entry name" value="SGNH_hydro_sf"/>
</dbReference>
<keyword evidence="4" id="KW-1185">Reference proteome</keyword>
<sequence>MSDVSATSSQNPEGSHDSTPAPPVSDPAAADAAASSADPVTSPTDPAVSSGSPAPQPAATRPVSSRPRATGHGPAEPPAEPAAASSGSATRSDEAPRWQRYVAIGDSFTEGLWDPYPGLEDTQRGWADRLATSLSERRIAAGEPAIEYANLAIRGRLLRPIIAEQLDAALSVKPDLVSLIGGGNDILRPGVDLETICAALEHAVARIRATGADVLLGTGFKAGGTLAWTNSRVGVYNANLWSIARRHDAHVLDLWGIRSLFDLRMWSSDRIHLLPEGHERVKNAALAGLGLSPDDPDWDEPLPPAPRQTLVAATREHAAWAREHVGPWVKRRVTGRSSGDGRTPKWPAAEPWPRA</sequence>
<dbReference type="EMBL" id="RKQZ01000001">
    <property type="protein sequence ID" value="RPF19824.1"/>
    <property type="molecule type" value="Genomic_DNA"/>
</dbReference>
<dbReference type="Pfam" id="PF13472">
    <property type="entry name" value="Lipase_GDSL_2"/>
    <property type="match status" value="1"/>
</dbReference>
<dbReference type="InterPro" id="IPR053140">
    <property type="entry name" value="GDSL_Rv0518-like"/>
</dbReference>
<dbReference type="CDD" id="cd01832">
    <property type="entry name" value="SGNH_hydrolase_like_1"/>
    <property type="match status" value="1"/>
</dbReference>
<gene>
    <name evidence="3" type="ORF">EDD34_0390</name>
</gene>
<dbReference type="SUPFAM" id="SSF52266">
    <property type="entry name" value="SGNH hydrolase"/>
    <property type="match status" value="1"/>
</dbReference>
<feature type="region of interest" description="Disordered" evidence="1">
    <location>
        <begin position="331"/>
        <end position="355"/>
    </location>
</feature>
<feature type="compositionally biased region" description="Low complexity" evidence="1">
    <location>
        <begin position="26"/>
        <end position="44"/>
    </location>
</feature>
<evidence type="ECO:0000259" key="2">
    <source>
        <dbReference type="Pfam" id="PF13472"/>
    </source>
</evidence>
<name>A0A3N4YKI6_9MICO</name>
<reference evidence="3 4" key="1">
    <citation type="submission" date="2018-11" db="EMBL/GenBank/DDBJ databases">
        <title>Sequencing the genomes of 1000 actinobacteria strains.</title>
        <authorList>
            <person name="Klenk H.-P."/>
        </authorList>
    </citation>
    <scope>NUCLEOTIDE SEQUENCE [LARGE SCALE GENOMIC DNA]</scope>
    <source>
        <strain evidence="3 4">DSM 15700</strain>
    </source>
</reference>